<organism evidence="1 2">
    <name type="scientific">Escallonia rubra</name>
    <dbReference type="NCBI Taxonomy" id="112253"/>
    <lineage>
        <taxon>Eukaryota</taxon>
        <taxon>Viridiplantae</taxon>
        <taxon>Streptophyta</taxon>
        <taxon>Embryophyta</taxon>
        <taxon>Tracheophyta</taxon>
        <taxon>Spermatophyta</taxon>
        <taxon>Magnoliopsida</taxon>
        <taxon>eudicotyledons</taxon>
        <taxon>Gunneridae</taxon>
        <taxon>Pentapetalae</taxon>
        <taxon>asterids</taxon>
        <taxon>campanulids</taxon>
        <taxon>Escalloniales</taxon>
        <taxon>Escalloniaceae</taxon>
        <taxon>Escallonia</taxon>
    </lineage>
</organism>
<accession>A0AA88U1G8</accession>
<evidence type="ECO:0000313" key="1">
    <source>
        <dbReference type="EMBL" id="KAK2968473.1"/>
    </source>
</evidence>
<comment type="caution">
    <text evidence="1">The sequence shown here is derived from an EMBL/GenBank/DDBJ whole genome shotgun (WGS) entry which is preliminary data.</text>
</comment>
<reference evidence="1" key="1">
    <citation type="submission" date="2022-12" db="EMBL/GenBank/DDBJ databases">
        <title>Draft genome assemblies for two species of Escallonia (Escalloniales).</title>
        <authorList>
            <person name="Chanderbali A."/>
            <person name="Dervinis C."/>
            <person name="Anghel I."/>
            <person name="Soltis D."/>
            <person name="Soltis P."/>
            <person name="Zapata F."/>
        </authorList>
    </citation>
    <scope>NUCLEOTIDE SEQUENCE</scope>
    <source>
        <strain evidence="1">UCBG92.1500</strain>
        <tissue evidence="1">Leaf</tissue>
    </source>
</reference>
<dbReference type="Proteomes" id="UP001187471">
    <property type="component" value="Unassembled WGS sequence"/>
</dbReference>
<evidence type="ECO:0000313" key="2">
    <source>
        <dbReference type="Proteomes" id="UP001187471"/>
    </source>
</evidence>
<keyword evidence="2" id="KW-1185">Reference proteome</keyword>
<proteinExistence type="predicted"/>
<protein>
    <submittedName>
        <fullName evidence="1">Uncharacterized protein</fullName>
    </submittedName>
</protein>
<dbReference type="EMBL" id="JAVXUO010002916">
    <property type="protein sequence ID" value="KAK2968473.1"/>
    <property type="molecule type" value="Genomic_DNA"/>
</dbReference>
<sequence length="96" mass="11271">MQTSSLHSLMLPPRPFSGNISRRKAGFYRRKCHSNSVLAPKRDARDEDHNGSRYMVVLRKKIWETRTEKMKDETLAAGWSGRRRIIRAIIRMCVKQ</sequence>
<gene>
    <name evidence="1" type="ORF">RJ640_030084</name>
</gene>
<name>A0AA88U1G8_9ASTE</name>
<dbReference type="AlphaFoldDB" id="A0AA88U1G8"/>